<keyword evidence="1" id="KW-0479">Metal-binding</keyword>
<accession>A0A8S1VRA4</accession>
<dbReference type="Proteomes" id="UP000689195">
    <property type="component" value="Unassembled WGS sequence"/>
</dbReference>
<dbReference type="OrthoDB" id="8062037at2759"/>
<evidence type="ECO:0000313" key="4">
    <source>
        <dbReference type="Proteomes" id="UP000689195"/>
    </source>
</evidence>
<keyword evidence="1" id="KW-0862">Zinc</keyword>
<dbReference type="AlphaFoldDB" id="A0A8S1VRA4"/>
<reference evidence="3" key="1">
    <citation type="submission" date="2021-01" db="EMBL/GenBank/DDBJ databases">
        <authorList>
            <consortium name="Genoscope - CEA"/>
            <person name="William W."/>
        </authorList>
    </citation>
    <scope>NUCLEOTIDE SEQUENCE</scope>
</reference>
<gene>
    <name evidence="3" type="ORF">PPENT_87.1.T0740122</name>
</gene>
<evidence type="ECO:0000313" key="3">
    <source>
        <dbReference type="EMBL" id="CAD8180438.1"/>
    </source>
</evidence>
<sequence length="291" mass="34304">MLSQQPQQSQSKTLRCKRCNIEVPNSKLYEHYEICQKQFLIDQPNYNQVHKNTKPILNDDQNTINQSSSHIISQENNIQNNNTLSNSQSIGFKMVKQCDSCQQYFPIDIYYEHQDQCQREKQLQKNNENQMDMSTLIFQTSQEIYVNKQNTDQVQDEFDSEIVRSDYTTGGTYKRTVIKKDKKTGFTNYKTSYQKKQNKFLDDKYANKTNQEIISNDEKDNQSYQNQQDFLEIDNLSTLQSEDGIKCSICNQQYEQLDQTKRFEACKHQFHLNCIQNKPCPICAAQPLQKQ</sequence>
<dbReference type="EMBL" id="CAJJDO010000074">
    <property type="protein sequence ID" value="CAD8180438.1"/>
    <property type="molecule type" value="Genomic_DNA"/>
</dbReference>
<keyword evidence="1" id="KW-0863">Zinc-finger</keyword>
<keyword evidence="4" id="KW-1185">Reference proteome</keyword>
<name>A0A8S1VRA4_9CILI</name>
<organism evidence="3 4">
    <name type="scientific">Paramecium pentaurelia</name>
    <dbReference type="NCBI Taxonomy" id="43138"/>
    <lineage>
        <taxon>Eukaryota</taxon>
        <taxon>Sar</taxon>
        <taxon>Alveolata</taxon>
        <taxon>Ciliophora</taxon>
        <taxon>Intramacronucleata</taxon>
        <taxon>Oligohymenophorea</taxon>
        <taxon>Peniculida</taxon>
        <taxon>Parameciidae</taxon>
        <taxon>Paramecium</taxon>
    </lineage>
</organism>
<evidence type="ECO:0000256" key="1">
    <source>
        <dbReference type="PROSITE-ProRule" id="PRU00175"/>
    </source>
</evidence>
<proteinExistence type="predicted"/>
<comment type="caution">
    <text evidence="3">The sequence shown here is derived from an EMBL/GenBank/DDBJ whole genome shotgun (WGS) entry which is preliminary data.</text>
</comment>
<protein>
    <recommendedName>
        <fullName evidence="2">RING-type domain-containing protein</fullName>
    </recommendedName>
</protein>
<dbReference type="PROSITE" id="PS50089">
    <property type="entry name" value="ZF_RING_2"/>
    <property type="match status" value="1"/>
</dbReference>
<dbReference type="InterPro" id="IPR001841">
    <property type="entry name" value="Znf_RING"/>
</dbReference>
<evidence type="ECO:0000259" key="2">
    <source>
        <dbReference type="PROSITE" id="PS50089"/>
    </source>
</evidence>
<dbReference type="SMART" id="SM00184">
    <property type="entry name" value="RING"/>
    <property type="match status" value="1"/>
</dbReference>
<dbReference type="GO" id="GO:0008270">
    <property type="term" value="F:zinc ion binding"/>
    <property type="evidence" value="ECO:0007669"/>
    <property type="project" value="UniProtKB-KW"/>
</dbReference>
<feature type="domain" description="RING-type" evidence="2">
    <location>
        <begin position="247"/>
        <end position="283"/>
    </location>
</feature>